<gene>
    <name evidence="5" type="ORF">C7435_2988</name>
</gene>
<dbReference type="GO" id="GO:0030527">
    <property type="term" value="F:structural constituent of chromatin"/>
    <property type="evidence" value="ECO:0007669"/>
    <property type="project" value="InterPro"/>
</dbReference>
<dbReference type="SMART" id="SM00411">
    <property type="entry name" value="BHL"/>
    <property type="match status" value="1"/>
</dbReference>
<organism evidence="5 6">
    <name type="scientific">Maricaulis maris</name>
    <dbReference type="NCBI Taxonomy" id="74318"/>
    <lineage>
        <taxon>Bacteria</taxon>
        <taxon>Pseudomonadati</taxon>
        <taxon>Pseudomonadota</taxon>
        <taxon>Alphaproteobacteria</taxon>
        <taxon>Maricaulales</taxon>
        <taxon>Maricaulaceae</taxon>
        <taxon>Maricaulis</taxon>
    </lineage>
</organism>
<proteinExistence type="inferred from homology"/>
<comment type="caution">
    <text evidence="5">The sequence shown here is derived from an EMBL/GenBank/DDBJ whole genome shotgun (WGS) entry which is preliminary data.</text>
</comment>
<dbReference type="AlphaFoldDB" id="A0A495D1B5"/>
<name>A0A495D1B5_9PROT</name>
<accession>A0A495D1B5</accession>
<comment type="similarity">
    <text evidence="1 4">Belongs to the bacterial histone-like protein family.</text>
</comment>
<protein>
    <submittedName>
        <fullName evidence="5">DNA-binding protein HU-beta</fullName>
    </submittedName>
</protein>
<evidence type="ECO:0000256" key="4">
    <source>
        <dbReference type="RuleBase" id="RU003939"/>
    </source>
</evidence>
<dbReference type="Pfam" id="PF00216">
    <property type="entry name" value="Bac_DNA_binding"/>
    <property type="match status" value="1"/>
</dbReference>
<keyword evidence="3 5" id="KW-0238">DNA-binding</keyword>
<dbReference type="InterPro" id="IPR000119">
    <property type="entry name" value="Hist_DNA-bd"/>
</dbReference>
<dbReference type="RefSeq" id="WP_075190975.1">
    <property type="nucleotide sequence ID" value="NZ_RBIM01000007.1"/>
</dbReference>
<dbReference type="CDD" id="cd13831">
    <property type="entry name" value="HU"/>
    <property type="match status" value="1"/>
</dbReference>
<dbReference type="GO" id="GO:0003677">
    <property type="term" value="F:DNA binding"/>
    <property type="evidence" value="ECO:0007669"/>
    <property type="project" value="UniProtKB-KW"/>
</dbReference>
<evidence type="ECO:0000313" key="6">
    <source>
        <dbReference type="Proteomes" id="UP000273675"/>
    </source>
</evidence>
<keyword evidence="2" id="KW-0226">DNA condensation</keyword>
<dbReference type="EMBL" id="RBIM01000007">
    <property type="protein sequence ID" value="RKQ95298.1"/>
    <property type="molecule type" value="Genomic_DNA"/>
</dbReference>
<evidence type="ECO:0000313" key="5">
    <source>
        <dbReference type="EMBL" id="RKQ95298.1"/>
    </source>
</evidence>
<dbReference type="PRINTS" id="PR01727">
    <property type="entry name" value="DNABINDINGHU"/>
</dbReference>
<reference evidence="5 6" key="1">
    <citation type="submission" date="2018-10" db="EMBL/GenBank/DDBJ databases">
        <title>Genomic Encyclopedia of Type Strains, Phase IV (KMG-IV): sequencing the most valuable type-strain genomes for metagenomic binning, comparative biology and taxonomic classification.</title>
        <authorList>
            <person name="Goeker M."/>
        </authorList>
    </citation>
    <scope>NUCLEOTIDE SEQUENCE [LARGE SCALE GENOMIC DNA]</scope>
    <source>
        <strain evidence="5 6">DSM 4734</strain>
    </source>
</reference>
<evidence type="ECO:0000256" key="1">
    <source>
        <dbReference type="ARBA" id="ARBA00010529"/>
    </source>
</evidence>
<dbReference type="Proteomes" id="UP000273675">
    <property type="component" value="Unassembled WGS sequence"/>
</dbReference>
<dbReference type="SUPFAM" id="SSF47729">
    <property type="entry name" value="IHF-like DNA-binding proteins"/>
    <property type="match status" value="1"/>
</dbReference>
<evidence type="ECO:0000256" key="2">
    <source>
        <dbReference type="ARBA" id="ARBA00023067"/>
    </source>
</evidence>
<sequence length="88" mass="9411">MNKSDLAKAVSEKTGLSRAQAGEAVDSAIEAIVGSVKENDSVQIAGFGTFYAKHREAREVRNPRTGETMMSKARTQAAFRPAAALKDI</sequence>
<dbReference type="OrthoDB" id="9799835at2"/>
<dbReference type="PANTHER" id="PTHR33175">
    <property type="entry name" value="DNA-BINDING PROTEIN HU"/>
    <property type="match status" value="1"/>
</dbReference>
<dbReference type="Gene3D" id="4.10.520.10">
    <property type="entry name" value="IHF-like DNA-binding proteins"/>
    <property type="match status" value="1"/>
</dbReference>
<dbReference type="PANTHER" id="PTHR33175:SF3">
    <property type="entry name" value="DNA-BINDING PROTEIN HU-BETA"/>
    <property type="match status" value="1"/>
</dbReference>
<dbReference type="GO" id="GO:0030261">
    <property type="term" value="P:chromosome condensation"/>
    <property type="evidence" value="ECO:0007669"/>
    <property type="project" value="UniProtKB-KW"/>
</dbReference>
<dbReference type="GO" id="GO:0005829">
    <property type="term" value="C:cytosol"/>
    <property type="evidence" value="ECO:0007669"/>
    <property type="project" value="TreeGrafter"/>
</dbReference>
<evidence type="ECO:0000256" key="3">
    <source>
        <dbReference type="ARBA" id="ARBA00023125"/>
    </source>
</evidence>
<dbReference type="InterPro" id="IPR010992">
    <property type="entry name" value="IHF-like_DNA-bd_dom_sf"/>
</dbReference>